<protein>
    <submittedName>
        <fullName evidence="2">7331_t:CDS:1</fullName>
    </submittedName>
</protein>
<feature type="non-terminal residue" evidence="2">
    <location>
        <position position="1"/>
    </location>
</feature>
<comment type="caution">
    <text evidence="2">The sequence shown here is derived from an EMBL/GenBank/DDBJ whole genome shotgun (WGS) entry which is preliminary data.</text>
</comment>
<gene>
    <name evidence="2" type="ORF">FCALED_LOCUS14836</name>
</gene>
<name>A0A9N9NDY5_9GLOM</name>
<evidence type="ECO:0000313" key="3">
    <source>
        <dbReference type="Proteomes" id="UP000789570"/>
    </source>
</evidence>
<evidence type="ECO:0000313" key="2">
    <source>
        <dbReference type="EMBL" id="CAG8728698.1"/>
    </source>
</evidence>
<accession>A0A9N9NDY5</accession>
<keyword evidence="3" id="KW-1185">Reference proteome</keyword>
<dbReference type="Proteomes" id="UP000789570">
    <property type="component" value="Unassembled WGS sequence"/>
</dbReference>
<dbReference type="AlphaFoldDB" id="A0A9N9NDY5"/>
<dbReference type="EMBL" id="CAJVPQ010011745">
    <property type="protein sequence ID" value="CAG8728698.1"/>
    <property type="molecule type" value="Genomic_DNA"/>
</dbReference>
<feature type="region of interest" description="Disordered" evidence="1">
    <location>
        <begin position="57"/>
        <end position="77"/>
    </location>
</feature>
<organism evidence="2 3">
    <name type="scientific">Funneliformis caledonium</name>
    <dbReference type="NCBI Taxonomy" id="1117310"/>
    <lineage>
        <taxon>Eukaryota</taxon>
        <taxon>Fungi</taxon>
        <taxon>Fungi incertae sedis</taxon>
        <taxon>Mucoromycota</taxon>
        <taxon>Glomeromycotina</taxon>
        <taxon>Glomeromycetes</taxon>
        <taxon>Glomerales</taxon>
        <taxon>Glomeraceae</taxon>
        <taxon>Funneliformis</taxon>
    </lineage>
</organism>
<proteinExistence type="predicted"/>
<reference evidence="2" key="1">
    <citation type="submission" date="2021-06" db="EMBL/GenBank/DDBJ databases">
        <authorList>
            <person name="Kallberg Y."/>
            <person name="Tangrot J."/>
            <person name="Rosling A."/>
        </authorList>
    </citation>
    <scope>NUCLEOTIDE SEQUENCE</scope>
    <source>
        <strain evidence="2">UK204</strain>
    </source>
</reference>
<evidence type="ECO:0000256" key="1">
    <source>
        <dbReference type="SAM" id="MobiDB-lite"/>
    </source>
</evidence>
<sequence length="119" mass="13580">IFERQTIPERMKTTCKRTHFEQNPNIDQENVTFDVKGASDIDESIKGQDIDILFSSYTSESQSSNSSDEANEEYAASDLSDMMEVNADDCVEYNALLTRIPSDPEDVIKNFHQKNMRTC</sequence>